<dbReference type="InterPro" id="IPR015421">
    <property type="entry name" value="PyrdxlP-dep_Trfase_major"/>
</dbReference>
<dbReference type="InterPro" id="IPR015422">
    <property type="entry name" value="PyrdxlP-dep_Trfase_small"/>
</dbReference>
<dbReference type="GO" id="GO:0004124">
    <property type="term" value="F:cysteine synthase activity"/>
    <property type="evidence" value="ECO:0007669"/>
    <property type="project" value="TreeGrafter"/>
</dbReference>
<dbReference type="NCBIfam" id="TIGR01326">
    <property type="entry name" value="OAH_OAS_sulfhy"/>
    <property type="match status" value="1"/>
</dbReference>
<dbReference type="GO" id="GO:0006535">
    <property type="term" value="P:cysteine biosynthetic process from serine"/>
    <property type="evidence" value="ECO:0007669"/>
    <property type="project" value="TreeGrafter"/>
</dbReference>
<dbReference type="GO" id="GO:0019346">
    <property type="term" value="P:transsulfuration"/>
    <property type="evidence" value="ECO:0007669"/>
    <property type="project" value="InterPro"/>
</dbReference>
<feature type="modified residue" description="N6-(pyridoxal phosphate)lysine" evidence="5">
    <location>
        <position position="210"/>
    </location>
</feature>
<dbReference type="PANTHER" id="PTHR43797:SF2">
    <property type="entry name" value="HOMOCYSTEINE_CYSTEINE SYNTHASE"/>
    <property type="match status" value="1"/>
</dbReference>
<evidence type="ECO:0000256" key="5">
    <source>
        <dbReference type="PIRSR" id="PIRSR001434-2"/>
    </source>
</evidence>
<protein>
    <submittedName>
        <fullName evidence="8">Bifunctional o-acetylhomoserine/o-acetylserine sulfhydrylase</fullName>
    </submittedName>
</protein>
<keyword evidence="4 5" id="KW-0663">Pyridoxal phosphate</keyword>
<dbReference type="InterPro" id="IPR054542">
    <property type="entry name" value="Cys_met_metab_PP"/>
</dbReference>
<keyword evidence="9" id="KW-1185">Reference proteome</keyword>
<dbReference type="InterPro" id="IPR015424">
    <property type="entry name" value="PyrdxlP-dep_Trfase"/>
</dbReference>
<gene>
    <name evidence="8" type="ORF">CGE01nite_17940</name>
</gene>
<accession>A0A4Y3KKX1</accession>
<dbReference type="Gene3D" id="3.90.1150.10">
    <property type="entry name" value="Aspartate Aminotransferase, domain 1"/>
    <property type="match status" value="1"/>
</dbReference>
<dbReference type="RefSeq" id="WP_048343642.1">
    <property type="nucleotide sequence ID" value="NZ_BJLQ01000016.1"/>
</dbReference>
<dbReference type="SUPFAM" id="SSF53383">
    <property type="entry name" value="PLP-dependent transferases"/>
    <property type="match status" value="1"/>
</dbReference>
<dbReference type="AlphaFoldDB" id="A0A4Y3KKX1"/>
<evidence type="ECO:0000256" key="2">
    <source>
        <dbReference type="ARBA" id="ARBA00009077"/>
    </source>
</evidence>
<evidence type="ECO:0000256" key="3">
    <source>
        <dbReference type="ARBA" id="ARBA00022679"/>
    </source>
</evidence>
<name>A0A4Y3KKX1_9CELL</name>
<dbReference type="InterPro" id="IPR006235">
    <property type="entry name" value="OAc-hSer/O-AcSer_sulfhydrylase"/>
</dbReference>
<evidence type="ECO:0000256" key="1">
    <source>
        <dbReference type="ARBA" id="ARBA00001933"/>
    </source>
</evidence>
<dbReference type="Proteomes" id="UP000320461">
    <property type="component" value="Unassembled WGS sequence"/>
</dbReference>
<evidence type="ECO:0000256" key="6">
    <source>
        <dbReference type="RuleBase" id="RU362118"/>
    </source>
</evidence>
<dbReference type="CDD" id="cd00614">
    <property type="entry name" value="CGS_like"/>
    <property type="match status" value="1"/>
</dbReference>
<evidence type="ECO:0000313" key="9">
    <source>
        <dbReference type="Proteomes" id="UP000320461"/>
    </source>
</evidence>
<sequence>MSNENWNFETRQVHAGQTPDPTTGARALPIYQTTSYVFPDAGTAAARFALQDLGPIYTRIGNPTQEVVENRIASLEGGVAALLVASGQAAETLAILNVAEAGDHVVASPSLYGGTYNLLHYTLPKLGVETTFVTDPHDAEAWRAAIRPNTKAFFAETIPNPKSDVLDIELVAGVAHEYGVPLIVDNTVATPYLINPLKWGADVVVHSATKYLGGHGSAIGGVIVDGGSFDYAQYPDRFPGFNSPDPSYHGLVIAEALGVGSAFGANLSFILKARIQLLRDLGAAISPFNAFLISQGIETLSLRVERHVENATKVAQWLEARDDVLGVHYSGLESSPWHANQVKFAPRGGGAVLAFEIEGGSAAGQAFVSALELHSNVANIGDVRSLVIHPASTTHSQLTPQEQALSGVTPGLVRLAVGIEHIDDILADLEAGFRAAKGAA</sequence>
<evidence type="ECO:0000256" key="7">
    <source>
        <dbReference type="SAM" id="MobiDB-lite"/>
    </source>
</evidence>
<dbReference type="OrthoDB" id="4966611at2"/>
<dbReference type="GO" id="GO:0071269">
    <property type="term" value="P:L-homocysteine biosynthetic process"/>
    <property type="evidence" value="ECO:0007669"/>
    <property type="project" value="TreeGrafter"/>
</dbReference>
<dbReference type="GO" id="GO:0030170">
    <property type="term" value="F:pyridoxal phosphate binding"/>
    <property type="evidence" value="ECO:0007669"/>
    <property type="project" value="InterPro"/>
</dbReference>
<feature type="region of interest" description="Disordered" evidence="7">
    <location>
        <begin position="1"/>
        <end position="24"/>
    </location>
</feature>
<proteinExistence type="inferred from homology"/>
<comment type="cofactor">
    <cofactor evidence="1 6">
        <name>pyridoxal 5'-phosphate</name>
        <dbReference type="ChEBI" id="CHEBI:597326"/>
    </cofactor>
</comment>
<dbReference type="GO" id="GO:0003961">
    <property type="term" value="F:O-acetylhomoserine aminocarboxypropyltransferase activity"/>
    <property type="evidence" value="ECO:0007669"/>
    <property type="project" value="TreeGrafter"/>
</dbReference>
<dbReference type="InterPro" id="IPR000277">
    <property type="entry name" value="Cys/Met-Metab_PyrdxlP-dep_enz"/>
</dbReference>
<comment type="caution">
    <text evidence="8">The sequence shown here is derived from an EMBL/GenBank/DDBJ whole genome shotgun (WGS) entry which is preliminary data.</text>
</comment>
<dbReference type="FunFam" id="3.40.640.10:FF:000035">
    <property type="entry name" value="O-succinylhomoserine sulfhydrylase"/>
    <property type="match status" value="1"/>
</dbReference>
<dbReference type="Pfam" id="PF01053">
    <property type="entry name" value="Cys_Met_Meta_PP"/>
    <property type="match status" value="1"/>
</dbReference>
<evidence type="ECO:0000313" key="8">
    <source>
        <dbReference type="EMBL" id="GEA84543.1"/>
    </source>
</evidence>
<evidence type="ECO:0000256" key="4">
    <source>
        <dbReference type="ARBA" id="ARBA00022898"/>
    </source>
</evidence>
<organism evidence="8 9">
    <name type="scientific">Cellulomonas gelida</name>
    <dbReference type="NCBI Taxonomy" id="1712"/>
    <lineage>
        <taxon>Bacteria</taxon>
        <taxon>Bacillati</taxon>
        <taxon>Actinomycetota</taxon>
        <taxon>Actinomycetes</taxon>
        <taxon>Micrococcales</taxon>
        <taxon>Cellulomonadaceae</taxon>
        <taxon>Cellulomonas</taxon>
    </lineage>
</organism>
<dbReference type="Gene3D" id="3.40.640.10">
    <property type="entry name" value="Type I PLP-dependent aspartate aminotransferase-like (Major domain)"/>
    <property type="match status" value="1"/>
</dbReference>
<dbReference type="PROSITE" id="PS00868">
    <property type="entry name" value="CYS_MET_METAB_PP"/>
    <property type="match status" value="1"/>
</dbReference>
<feature type="compositionally biased region" description="Polar residues" evidence="7">
    <location>
        <begin position="1"/>
        <end position="10"/>
    </location>
</feature>
<dbReference type="GO" id="GO:0005737">
    <property type="term" value="C:cytoplasm"/>
    <property type="evidence" value="ECO:0007669"/>
    <property type="project" value="TreeGrafter"/>
</dbReference>
<dbReference type="NCBIfam" id="NF005872">
    <property type="entry name" value="PRK07812.1"/>
    <property type="match status" value="1"/>
</dbReference>
<dbReference type="PANTHER" id="PTHR43797">
    <property type="entry name" value="HOMOCYSTEINE/CYSTEINE SYNTHASE"/>
    <property type="match status" value="1"/>
</dbReference>
<dbReference type="PIRSF" id="PIRSF001434">
    <property type="entry name" value="CGS"/>
    <property type="match status" value="1"/>
</dbReference>
<keyword evidence="3" id="KW-0808">Transferase</keyword>
<dbReference type="EMBL" id="BJLQ01000016">
    <property type="protein sequence ID" value="GEA84543.1"/>
    <property type="molecule type" value="Genomic_DNA"/>
</dbReference>
<reference evidence="8 9" key="1">
    <citation type="submission" date="2019-06" db="EMBL/GenBank/DDBJ databases">
        <title>Whole genome shotgun sequence of Cellulomonas gelida NBRC 3748.</title>
        <authorList>
            <person name="Hosoyama A."/>
            <person name="Uohara A."/>
            <person name="Ohji S."/>
            <person name="Ichikawa N."/>
        </authorList>
    </citation>
    <scope>NUCLEOTIDE SEQUENCE [LARGE SCALE GENOMIC DNA]</scope>
    <source>
        <strain evidence="8 9">NBRC 3748</strain>
    </source>
</reference>
<comment type="similarity">
    <text evidence="2 6">Belongs to the trans-sulfuration enzymes family.</text>
</comment>